<evidence type="ECO:0000256" key="4">
    <source>
        <dbReference type="ARBA" id="ARBA00023242"/>
    </source>
</evidence>
<dbReference type="GO" id="GO:0001682">
    <property type="term" value="P:tRNA 5'-leader removal"/>
    <property type="evidence" value="ECO:0007669"/>
    <property type="project" value="InterPro"/>
</dbReference>
<keyword evidence="4" id="KW-0539">Nucleus</keyword>
<name>A0A8T0J8W4_CERPU</name>
<dbReference type="SUPFAM" id="SSF160350">
    <property type="entry name" value="Rnp2-like"/>
    <property type="match status" value="1"/>
</dbReference>
<evidence type="ECO:0000256" key="2">
    <source>
        <dbReference type="ARBA" id="ARBA00010800"/>
    </source>
</evidence>
<dbReference type="GO" id="GO:0030681">
    <property type="term" value="C:multimeric ribonuclease P complex"/>
    <property type="evidence" value="ECO:0007669"/>
    <property type="project" value="TreeGrafter"/>
</dbReference>
<protein>
    <recommendedName>
        <fullName evidence="5">Ribonuclease P/MRP protein subunit POP5</fullName>
    </recommendedName>
</protein>
<dbReference type="GO" id="GO:0005730">
    <property type="term" value="C:nucleolus"/>
    <property type="evidence" value="ECO:0007669"/>
    <property type="project" value="TreeGrafter"/>
</dbReference>
<dbReference type="InterPro" id="IPR038085">
    <property type="entry name" value="Rnp2-like_sf"/>
</dbReference>
<dbReference type="OrthoDB" id="24745at2759"/>
<comment type="subcellular location">
    <subcellularLocation>
        <location evidence="1">Nucleus</location>
    </subcellularLocation>
</comment>
<sequence length="149" mass="16717">MVVFHNRYMVLEMVAKHGLRLADVKITHNDVVSAIHESLLVNFGEYGLAASLPSLSVKYVNGGTGICVIRSSRKQYRMVWAAITFITEIRKLPLFFNLLDLSGSTSACRRAALQCDLEKLRLLKLDSHTLSAEQLEYAESMQSRLTSLD</sequence>
<dbReference type="PANTHER" id="PTHR15441">
    <property type="entry name" value="RIBONUCLEASE P PROTEIN SUBUNIT P14"/>
    <property type="match status" value="1"/>
</dbReference>
<dbReference type="EMBL" id="CM026421">
    <property type="protein sequence ID" value="KAG0591945.1"/>
    <property type="molecule type" value="Genomic_DNA"/>
</dbReference>
<reference evidence="6" key="1">
    <citation type="submission" date="2020-06" db="EMBL/GenBank/DDBJ databases">
        <title>WGS assembly of Ceratodon purpureus strain R40.</title>
        <authorList>
            <person name="Carey S.B."/>
            <person name="Jenkins J."/>
            <person name="Shu S."/>
            <person name="Lovell J.T."/>
            <person name="Sreedasyam A."/>
            <person name="Maumus F."/>
            <person name="Tiley G.P."/>
            <person name="Fernandez-Pozo N."/>
            <person name="Barry K."/>
            <person name="Chen C."/>
            <person name="Wang M."/>
            <person name="Lipzen A."/>
            <person name="Daum C."/>
            <person name="Saski C.A."/>
            <person name="Payton A.C."/>
            <person name="Mcbreen J.C."/>
            <person name="Conrad R.E."/>
            <person name="Kollar L.M."/>
            <person name="Olsson S."/>
            <person name="Huttunen S."/>
            <person name="Landis J.B."/>
            <person name="Wickett N.J."/>
            <person name="Johnson M.G."/>
            <person name="Rensing S.A."/>
            <person name="Grimwood J."/>
            <person name="Schmutz J."/>
            <person name="Mcdaniel S.F."/>
        </authorList>
    </citation>
    <scope>NUCLEOTIDE SEQUENCE</scope>
    <source>
        <strain evidence="6">R40</strain>
    </source>
</reference>
<comment type="function">
    <text evidence="5">Component of ribonuclease P, a protein complex that generates mature tRNA molecules by cleaving their 5'-ends.</text>
</comment>
<evidence type="ECO:0000256" key="5">
    <source>
        <dbReference type="PIRNR" id="PIRNR023803"/>
    </source>
</evidence>
<dbReference type="GO" id="GO:0000172">
    <property type="term" value="C:ribonuclease MRP complex"/>
    <property type="evidence" value="ECO:0007669"/>
    <property type="project" value="TreeGrafter"/>
</dbReference>
<evidence type="ECO:0000313" key="6">
    <source>
        <dbReference type="EMBL" id="KAG0591945.1"/>
    </source>
</evidence>
<dbReference type="InterPro" id="IPR002759">
    <property type="entry name" value="Pop5/Rpp14/Rnp2-like"/>
</dbReference>
<gene>
    <name evidence="6" type="ORF">KC19_1G213800</name>
</gene>
<keyword evidence="3 5" id="KW-0819">tRNA processing</keyword>
<evidence type="ECO:0000313" key="7">
    <source>
        <dbReference type="Proteomes" id="UP000822688"/>
    </source>
</evidence>
<evidence type="ECO:0000256" key="3">
    <source>
        <dbReference type="ARBA" id="ARBA00022694"/>
    </source>
</evidence>
<keyword evidence="7" id="KW-1185">Reference proteome</keyword>
<dbReference type="Pfam" id="PF01900">
    <property type="entry name" value="RNase_P_Rpp14"/>
    <property type="match status" value="1"/>
</dbReference>
<proteinExistence type="inferred from homology"/>
<dbReference type="Proteomes" id="UP000822688">
    <property type="component" value="Chromosome 1"/>
</dbReference>
<comment type="similarity">
    <text evidence="2 5">Belongs to the eukaryotic/archaeal RNase P protein component 2 family.</text>
</comment>
<dbReference type="PIRSF" id="PIRSF023803">
    <property type="entry name" value="Ribonuclease_P_prd"/>
    <property type="match status" value="1"/>
</dbReference>
<organism evidence="6 7">
    <name type="scientific">Ceratodon purpureus</name>
    <name type="common">Fire moss</name>
    <name type="synonym">Dicranum purpureum</name>
    <dbReference type="NCBI Taxonomy" id="3225"/>
    <lineage>
        <taxon>Eukaryota</taxon>
        <taxon>Viridiplantae</taxon>
        <taxon>Streptophyta</taxon>
        <taxon>Embryophyta</taxon>
        <taxon>Bryophyta</taxon>
        <taxon>Bryophytina</taxon>
        <taxon>Bryopsida</taxon>
        <taxon>Dicranidae</taxon>
        <taxon>Pseudoditrichales</taxon>
        <taxon>Ditrichaceae</taxon>
        <taxon>Ceratodon</taxon>
    </lineage>
</organism>
<dbReference type="InterPro" id="IPR016819">
    <property type="entry name" value="RNase_P/MRP_POP5"/>
</dbReference>
<dbReference type="PANTHER" id="PTHR15441:SF2">
    <property type="entry name" value="RIBONUCLEASE P_MRP PROTEIN SUBUNIT POP5"/>
    <property type="match status" value="1"/>
</dbReference>
<accession>A0A8T0J8W4</accession>
<evidence type="ECO:0000256" key="1">
    <source>
        <dbReference type="ARBA" id="ARBA00004123"/>
    </source>
</evidence>
<dbReference type="AlphaFoldDB" id="A0A8T0J8W4"/>
<dbReference type="Gene3D" id="3.30.70.3250">
    <property type="entry name" value="Ribonuclease P, Pop5 subunit"/>
    <property type="match status" value="1"/>
</dbReference>
<comment type="caution">
    <text evidence="6">The sequence shown here is derived from an EMBL/GenBank/DDBJ whole genome shotgun (WGS) entry which is preliminary data.</text>
</comment>
<dbReference type="GO" id="GO:0033204">
    <property type="term" value="F:ribonuclease P RNA binding"/>
    <property type="evidence" value="ECO:0007669"/>
    <property type="project" value="InterPro"/>
</dbReference>